<dbReference type="EMBL" id="JARRYG010000038">
    <property type="protein sequence ID" value="MDG4698845.1"/>
    <property type="molecule type" value="Genomic_DNA"/>
</dbReference>
<dbReference type="RefSeq" id="WP_278030793.1">
    <property type="nucleotide sequence ID" value="NZ_JARRYG010000038.1"/>
</dbReference>
<dbReference type="AlphaFoldDB" id="A0AA42FRU2"/>
<dbReference type="Proteomes" id="UP001156701">
    <property type="component" value="Unassembled WGS sequence"/>
</dbReference>
<evidence type="ECO:0000313" key="2">
    <source>
        <dbReference type="Proteomes" id="UP001156701"/>
    </source>
</evidence>
<evidence type="ECO:0000313" key="1">
    <source>
        <dbReference type="EMBL" id="MDG4698845.1"/>
    </source>
</evidence>
<sequence>MKNLGLVYELYQRHLSNEIDFFLNKLIQVDKAKVLALAKTEFDYLSPKEIDMAIENDYMTGLCSHGLDPDCCPLGCGDL</sequence>
<reference evidence="1" key="1">
    <citation type="submission" date="2023-03" db="EMBL/GenBank/DDBJ databases">
        <title>a new species belonging to Providencia genus.</title>
        <authorList>
            <person name="Yang W."/>
            <person name="Hu F."/>
            <person name="Shen S."/>
            <person name="Ding L."/>
            <person name="Yin D."/>
        </authorList>
    </citation>
    <scope>NUCLEOTIDE SEQUENCE</scope>
    <source>
        <strain evidence="1">CRE-3FA-0001</strain>
    </source>
</reference>
<comment type="caution">
    <text evidence="1">The sequence shown here is derived from an EMBL/GenBank/DDBJ whole genome shotgun (WGS) entry which is preliminary data.</text>
</comment>
<name>A0AA42FRU2_9GAMM</name>
<accession>A0AA42FRU2</accession>
<protein>
    <submittedName>
        <fullName evidence="1">CcgAII protein</fullName>
    </submittedName>
</protein>
<organism evidence="1 2">
    <name type="scientific">Providencia huashanensis</name>
    <dbReference type="NCBI Taxonomy" id="3037798"/>
    <lineage>
        <taxon>Bacteria</taxon>
        <taxon>Pseudomonadati</taxon>
        <taxon>Pseudomonadota</taxon>
        <taxon>Gammaproteobacteria</taxon>
        <taxon>Enterobacterales</taxon>
        <taxon>Morganellaceae</taxon>
        <taxon>Providencia</taxon>
    </lineage>
</organism>
<proteinExistence type="predicted"/>
<gene>
    <name evidence="1" type="ORF">P7V44_21715</name>
</gene>